<feature type="compositionally biased region" description="Polar residues" evidence="6">
    <location>
        <begin position="127"/>
        <end position="140"/>
    </location>
</feature>
<dbReference type="PROSITE" id="PS00463">
    <property type="entry name" value="ZN2_CY6_FUNGAL_1"/>
    <property type="match status" value="1"/>
</dbReference>
<dbReference type="Proteomes" id="UP000054383">
    <property type="component" value="Unassembled WGS sequence"/>
</dbReference>
<dbReference type="GO" id="GO:0005634">
    <property type="term" value="C:nucleus"/>
    <property type="evidence" value="ECO:0007669"/>
    <property type="project" value="UniProtKB-SubCell"/>
</dbReference>
<evidence type="ECO:0000313" key="9">
    <source>
        <dbReference type="Proteomes" id="UP000054383"/>
    </source>
</evidence>
<accession>A0A0U1MAE1</accession>
<dbReference type="EMBL" id="CVMT01000013">
    <property type="protein sequence ID" value="CRG92597.1"/>
    <property type="molecule type" value="Genomic_DNA"/>
</dbReference>
<evidence type="ECO:0000256" key="1">
    <source>
        <dbReference type="ARBA" id="ARBA00004123"/>
    </source>
</evidence>
<evidence type="ECO:0000259" key="7">
    <source>
        <dbReference type="PROSITE" id="PS50048"/>
    </source>
</evidence>
<dbReference type="GO" id="GO:0000981">
    <property type="term" value="F:DNA-binding transcription factor activity, RNA polymerase II-specific"/>
    <property type="evidence" value="ECO:0007669"/>
    <property type="project" value="InterPro"/>
</dbReference>
<dbReference type="SMART" id="SM00066">
    <property type="entry name" value="GAL4"/>
    <property type="match status" value="1"/>
</dbReference>
<feature type="compositionally biased region" description="Polar residues" evidence="6">
    <location>
        <begin position="93"/>
        <end position="106"/>
    </location>
</feature>
<sequence>MAPESEGSVATRRKLRVTTGCQTCRARRVKCDETKPSCKNCGKKNRRCVYDNKVPGRSRARAVPRRALVNPQIEDGLSHVHAQSASTLVNAEQNVQSVSPVDQASFSEGVGPRHIQDQPAPEVASRGPSTDSRIYRSSQQTQYPVSLSVILWPGEGSNPDLPSDWNDSSLPALIDPQFDEPNEFSTAGESPIGSSFHMTDHQLPLSTSEILIFRNYVDTVSRWIDSFSRDQPFYSVVPMLALRCPVLMNSCLALSAKQLALKAPADEMALRANIAVKYHQRAIRGISKLITDPACAWNDGILASSVILSTYEMLDVVGDSFGAHLRGVAYFLQSRGVYGDASGIKGAAYWTWYRHEIWAALQTGQPMFLDEQYWKPEDVDSFENLCVEDIANRAIFIFGQCVSFCNDKSARDGVGADERRKSREHRAESLRHALEDWKDKLSTSSANFISEKPPPETTTYEFPFLWFVYPQSAIAYQVYHASKILLNLHSYPPVPEGFITDSSQSLAHRREIEKSREQIFLVSNSGIPDTWSLVSTQCLYIAGMVTEGLLERRLTVELIEDCQKRSGRKTCILADALRKLWSE</sequence>
<keyword evidence="9" id="KW-1185">Reference proteome</keyword>
<name>A0A0U1MAE1_TALIS</name>
<dbReference type="OrthoDB" id="5319341at2759"/>
<evidence type="ECO:0000256" key="3">
    <source>
        <dbReference type="ARBA" id="ARBA00023125"/>
    </source>
</evidence>
<dbReference type="OMA" id="CAKDEIE"/>
<feature type="domain" description="Zn(2)-C6 fungal-type" evidence="7">
    <location>
        <begin position="20"/>
        <end position="50"/>
    </location>
</feature>
<protein>
    <submittedName>
        <fullName evidence="8">Lysine biosynthesis regulatory protein LYS14</fullName>
    </submittedName>
</protein>
<dbReference type="PANTHER" id="PTHR37534:SF2">
    <property type="entry name" value="N-ACETYLTRANSFERASE DOMAIN-CONTAINING PROTEIN"/>
    <property type="match status" value="1"/>
</dbReference>
<evidence type="ECO:0000313" key="8">
    <source>
        <dbReference type="EMBL" id="CRG92597.1"/>
    </source>
</evidence>
<gene>
    <name evidence="8" type="ORF">PISL3812_09659</name>
</gene>
<dbReference type="AlphaFoldDB" id="A0A0U1MAE1"/>
<keyword evidence="2" id="KW-0805">Transcription regulation</keyword>
<evidence type="ECO:0000256" key="6">
    <source>
        <dbReference type="SAM" id="MobiDB-lite"/>
    </source>
</evidence>
<dbReference type="InterPro" id="IPR036864">
    <property type="entry name" value="Zn2-C6_fun-type_DNA-bd_sf"/>
</dbReference>
<feature type="region of interest" description="Disordered" evidence="6">
    <location>
        <begin position="93"/>
        <end position="140"/>
    </location>
</feature>
<dbReference type="PANTHER" id="PTHR37534">
    <property type="entry name" value="TRANSCRIPTIONAL ACTIVATOR PROTEIN UGA3"/>
    <property type="match status" value="1"/>
</dbReference>
<dbReference type="InterPro" id="IPR001138">
    <property type="entry name" value="Zn2Cys6_DnaBD"/>
</dbReference>
<dbReference type="GO" id="GO:0008270">
    <property type="term" value="F:zinc ion binding"/>
    <property type="evidence" value="ECO:0007669"/>
    <property type="project" value="InterPro"/>
</dbReference>
<keyword evidence="3" id="KW-0238">DNA-binding</keyword>
<dbReference type="GO" id="GO:0000976">
    <property type="term" value="F:transcription cis-regulatory region binding"/>
    <property type="evidence" value="ECO:0007669"/>
    <property type="project" value="TreeGrafter"/>
</dbReference>
<dbReference type="GO" id="GO:0045944">
    <property type="term" value="P:positive regulation of transcription by RNA polymerase II"/>
    <property type="evidence" value="ECO:0007669"/>
    <property type="project" value="TreeGrafter"/>
</dbReference>
<dbReference type="Pfam" id="PF00172">
    <property type="entry name" value="Zn_clus"/>
    <property type="match status" value="1"/>
</dbReference>
<dbReference type="Gene3D" id="4.10.240.10">
    <property type="entry name" value="Zn(2)-C6 fungal-type DNA-binding domain"/>
    <property type="match status" value="1"/>
</dbReference>
<dbReference type="PROSITE" id="PS50048">
    <property type="entry name" value="ZN2_CY6_FUNGAL_2"/>
    <property type="match status" value="1"/>
</dbReference>
<comment type="subcellular location">
    <subcellularLocation>
        <location evidence="1">Nucleus</location>
    </subcellularLocation>
</comment>
<evidence type="ECO:0000256" key="4">
    <source>
        <dbReference type="ARBA" id="ARBA00023163"/>
    </source>
</evidence>
<reference evidence="8 9" key="1">
    <citation type="submission" date="2015-04" db="EMBL/GenBank/DDBJ databases">
        <authorList>
            <person name="Syromyatnikov M.Y."/>
            <person name="Popov V.N."/>
        </authorList>
    </citation>
    <scope>NUCLEOTIDE SEQUENCE [LARGE SCALE GENOMIC DNA]</scope>
    <source>
        <strain evidence="8">WF-38-12</strain>
    </source>
</reference>
<dbReference type="InterPro" id="IPR021858">
    <property type="entry name" value="Fun_TF"/>
</dbReference>
<keyword evidence="4" id="KW-0804">Transcription</keyword>
<dbReference type="CDD" id="cd00067">
    <property type="entry name" value="GAL4"/>
    <property type="match status" value="1"/>
</dbReference>
<keyword evidence="5" id="KW-0539">Nucleus</keyword>
<organism evidence="8 9">
    <name type="scientific">Talaromyces islandicus</name>
    <name type="common">Penicillium islandicum</name>
    <dbReference type="NCBI Taxonomy" id="28573"/>
    <lineage>
        <taxon>Eukaryota</taxon>
        <taxon>Fungi</taxon>
        <taxon>Dikarya</taxon>
        <taxon>Ascomycota</taxon>
        <taxon>Pezizomycotina</taxon>
        <taxon>Eurotiomycetes</taxon>
        <taxon>Eurotiomycetidae</taxon>
        <taxon>Eurotiales</taxon>
        <taxon>Trichocomaceae</taxon>
        <taxon>Talaromyces</taxon>
        <taxon>Talaromyces sect. Islandici</taxon>
    </lineage>
</organism>
<evidence type="ECO:0000256" key="5">
    <source>
        <dbReference type="ARBA" id="ARBA00023242"/>
    </source>
</evidence>
<proteinExistence type="predicted"/>
<evidence type="ECO:0000256" key="2">
    <source>
        <dbReference type="ARBA" id="ARBA00023015"/>
    </source>
</evidence>
<dbReference type="Pfam" id="PF11951">
    <property type="entry name" value="Fungal_trans_2"/>
    <property type="match status" value="1"/>
</dbReference>
<dbReference type="SUPFAM" id="SSF57701">
    <property type="entry name" value="Zn2/Cys6 DNA-binding domain"/>
    <property type="match status" value="1"/>
</dbReference>
<dbReference type="CDD" id="cd12148">
    <property type="entry name" value="fungal_TF_MHR"/>
    <property type="match status" value="1"/>
</dbReference>
<dbReference type="STRING" id="28573.A0A0U1MAE1"/>